<dbReference type="GO" id="GO:0005634">
    <property type="term" value="C:nucleus"/>
    <property type="evidence" value="ECO:0007669"/>
    <property type="project" value="UniProtKB-SubCell"/>
</dbReference>
<evidence type="ECO:0000256" key="5">
    <source>
        <dbReference type="ARBA" id="ARBA00023242"/>
    </source>
</evidence>
<keyword evidence="2" id="KW-0479">Metal-binding</keyword>
<reference evidence="6" key="1">
    <citation type="submission" date="2019-10" db="EMBL/GenBank/DDBJ databases">
        <authorList>
            <person name="Zhang R."/>
            <person name="Pan Y."/>
            <person name="Wang J."/>
            <person name="Ma R."/>
            <person name="Yu S."/>
        </authorList>
    </citation>
    <scope>NUCLEOTIDE SEQUENCE</scope>
    <source>
        <strain evidence="6">LA-IB0</strain>
        <tissue evidence="6">Leaf</tissue>
    </source>
</reference>
<dbReference type="PANTHER" id="PTHR46481">
    <property type="entry name" value="ZINC FINGER BED DOMAIN-CONTAINING PROTEIN 4"/>
    <property type="match status" value="1"/>
</dbReference>
<comment type="subcellular location">
    <subcellularLocation>
        <location evidence="1">Nucleus</location>
    </subcellularLocation>
</comment>
<organism evidence="6 7">
    <name type="scientific">Buddleja alternifolia</name>
    <dbReference type="NCBI Taxonomy" id="168488"/>
    <lineage>
        <taxon>Eukaryota</taxon>
        <taxon>Viridiplantae</taxon>
        <taxon>Streptophyta</taxon>
        <taxon>Embryophyta</taxon>
        <taxon>Tracheophyta</taxon>
        <taxon>Spermatophyta</taxon>
        <taxon>Magnoliopsida</taxon>
        <taxon>eudicotyledons</taxon>
        <taxon>Gunneridae</taxon>
        <taxon>Pentapetalae</taxon>
        <taxon>asterids</taxon>
        <taxon>lamiids</taxon>
        <taxon>Lamiales</taxon>
        <taxon>Scrophulariaceae</taxon>
        <taxon>Buddlejeae</taxon>
        <taxon>Buddleja</taxon>
    </lineage>
</organism>
<evidence type="ECO:0000313" key="6">
    <source>
        <dbReference type="EMBL" id="KAG8369220.1"/>
    </source>
</evidence>
<evidence type="ECO:0000256" key="1">
    <source>
        <dbReference type="ARBA" id="ARBA00004123"/>
    </source>
</evidence>
<proteinExistence type="predicted"/>
<dbReference type="SUPFAM" id="SSF53098">
    <property type="entry name" value="Ribonuclease H-like"/>
    <property type="match status" value="1"/>
</dbReference>
<dbReference type="Proteomes" id="UP000826271">
    <property type="component" value="Unassembled WGS sequence"/>
</dbReference>
<keyword evidence="5" id="KW-0539">Nucleus</keyword>
<sequence length="207" mass="24583">MYRLLGRVQSRLSLTTNIWTSKHSQIPYCCLTVHFINDDWDLQKRIMAFKNSLSAWRYSARTLNLIVQDGLSQVRGLLEKIRETARYLKKSPSAAQKFKTALDEYNLKDKRKVEMDVPNRWNSTYELLEIALPHKEAFCRLQRIDKQYLFNPSEPEWEFQVLINYLGLKWRAHKGYDMEILLTLRRSHEEVDEMLRKADVDGDAEVK</sequence>
<evidence type="ECO:0000313" key="7">
    <source>
        <dbReference type="Proteomes" id="UP000826271"/>
    </source>
</evidence>
<dbReference type="InterPro" id="IPR052035">
    <property type="entry name" value="ZnF_BED_domain_contain"/>
</dbReference>
<evidence type="ECO:0000256" key="2">
    <source>
        <dbReference type="ARBA" id="ARBA00022723"/>
    </source>
</evidence>
<gene>
    <name evidence="6" type="ORF">BUALT_Bualt15G0128800</name>
</gene>
<dbReference type="InterPro" id="IPR012337">
    <property type="entry name" value="RNaseH-like_sf"/>
</dbReference>
<evidence type="ECO:0000256" key="4">
    <source>
        <dbReference type="ARBA" id="ARBA00022833"/>
    </source>
</evidence>
<protein>
    <submittedName>
        <fullName evidence="6">Uncharacterized protein</fullName>
    </submittedName>
</protein>
<evidence type="ECO:0000256" key="3">
    <source>
        <dbReference type="ARBA" id="ARBA00022771"/>
    </source>
</evidence>
<dbReference type="AlphaFoldDB" id="A0AAV6WQD8"/>
<comment type="caution">
    <text evidence="6">The sequence shown here is derived from an EMBL/GenBank/DDBJ whole genome shotgun (WGS) entry which is preliminary data.</text>
</comment>
<dbReference type="PANTHER" id="PTHR46481:SF10">
    <property type="entry name" value="ZINC FINGER BED DOMAIN-CONTAINING PROTEIN 39"/>
    <property type="match status" value="1"/>
</dbReference>
<accession>A0AAV6WQD8</accession>
<keyword evidence="4" id="KW-0862">Zinc</keyword>
<dbReference type="EMBL" id="WHWC01000015">
    <property type="protein sequence ID" value="KAG8369220.1"/>
    <property type="molecule type" value="Genomic_DNA"/>
</dbReference>
<keyword evidence="7" id="KW-1185">Reference proteome</keyword>
<dbReference type="GO" id="GO:0008270">
    <property type="term" value="F:zinc ion binding"/>
    <property type="evidence" value="ECO:0007669"/>
    <property type="project" value="UniProtKB-KW"/>
</dbReference>
<name>A0AAV6WQD8_9LAMI</name>
<keyword evidence="3" id="KW-0863">Zinc-finger</keyword>